<dbReference type="EMBL" id="CP016094">
    <property type="protein sequence ID" value="AOS45143.1"/>
    <property type="molecule type" value="Genomic_DNA"/>
</dbReference>
<dbReference type="PRINTS" id="PR00207">
    <property type="entry name" value="FLAGELLIN"/>
</dbReference>
<evidence type="ECO:0000256" key="1">
    <source>
        <dbReference type="ARBA" id="ARBA00005709"/>
    </source>
</evidence>
<evidence type="ECO:0000259" key="5">
    <source>
        <dbReference type="Pfam" id="PF00700"/>
    </source>
</evidence>
<evidence type="ECO:0000256" key="2">
    <source>
        <dbReference type="ARBA" id="ARBA00023143"/>
    </source>
</evidence>
<keyword evidence="6" id="KW-0969">Cilium</keyword>
<dbReference type="GO" id="GO:0005198">
    <property type="term" value="F:structural molecule activity"/>
    <property type="evidence" value="ECO:0007669"/>
    <property type="project" value="UniProtKB-UniRule"/>
</dbReference>
<comment type="subcellular location">
    <subcellularLocation>
        <location evidence="3">Secreted</location>
    </subcellularLocation>
    <subcellularLocation>
        <location evidence="3">Bacterial flagellum</location>
    </subcellularLocation>
</comment>
<dbReference type="SUPFAM" id="SSF64518">
    <property type="entry name" value="Phase 1 flagellin"/>
    <property type="match status" value="1"/>
</dbReference>
<keyword evidence="6" id="KW-0966">Cell projection</keyword>
<dbReference type="STRING" id="1838286.Verru16b_02219"/>
<organism evidence="6 7">
    <name type="scientific">Lacunisphaera limnophila</name>
    <dbReference type="NCBI Taxonomy" id="1838286"/>
    <lineage>
        <taxon>Bacteria</taxon>
        <taxon>Pseudomonadati</taxon>
        <taxon>Verrucomicrobiota</taxon>
        <taxon>Opitutia</taxon>
        <taxon>Opitutales</taxon>
        <taxon>Opitutaceae</taxon>
        <taxon>Lacunisphaera</taxon>
    </lineage>
</organism>
<dbReference type="PANTHER" id="PTHR42792">
    <property type="entry name" value="FLAGELLIN"/>
    <property type="match status" value="1"/>
</dbReference>
<keyword evidence="2 3" id="KW-0975">Bacterial flagellum</keyword>
<dbReference type="Gene3D" id="6.10.10.10">
    <property type="entry name" value="Flagellar export chaperone, C-terminal domain"/>
    <property type="match status" value="1"/>
</dbReference>
<sequence>MSVINTNIQAIAAARNLNASQEMLGRSLSRLSSGSKIVNPSDDAAGLAVSEKLDAQGRRVKAAITNVQNAVSYVQTADGFMSGMTKILSRMSELAILAKDVTKNSTDIDLYSQEFTALQDQLRATIGGSSADIGGTADISAPLGAFNGISLFGSTTGGGLTVTIGQAVGQEMTIGASDLRTGDMLAIIDQDGTGAYSLGLSDTNAIEAITDAIQHVATERASLGASQSRLELAATTLQVEFENLSSAISRIRDVDVAEESTQFAKYNILVQSGTAMLSQANQTPRSVLQLLQQG</sequence>
<dbReference type="InterPro" id="IPR046358">
    <property type="entry name" value="Flagellin_C"/>
</dbReference>
<comment type="function">
    <text evidence="3">Flagellin is the subunit protein which polymerizes to form the filaments of bacterial flagella.</text>
</comment>
<keyword evidence="7" id="KW-1185">Reference proteome</keyword>
<dbReference type="Pfam" id="PF00669">
    <property type="entry name" value="Flagellin_N"/>
    <property type="match status" value="1"/>
</dbReference>
<comment type="similarity">
    <text evidence="1 3">Belongs to the bacterial flagellin family.</text>
</comment>
<dbReference type="GO" id="GO:0009288">
    <property type="term" value="C:bacterial-type flagellum"/>
    <property type="evidence" value="ECO:0007669"/>
    <property type="project" value="UniProtKB-SubCell"/>
</dbReference>
<keyword evidence="3" id="KW-0964">Secreted</keyword>
<dbReference type="RefSeq" id="WP_069962327.1">
    <property type="nucleotide sequence ID" value="NZ_CP016094.1"/>
</dbReference>
<evidence type="ECO:0000313" key="6">
    <source>
        <dbReference type="EMBL" id="AOS45143.1"/>
    </source>
</evidence>
<dbReference type="InterPro" id="IPR042187">
    <property type="entry name" value="Flagellin_C_sub2"/>
</dbReference>
<dbReference type="AlphaFoldDB" id="A0A1D8AW87"/>
<dbReference type="InterPro" id="IPR001492">
    <property type="entry name" value="Flagellin"/>
</dbReference>
<proteinExistence type="inferred from homology"/>
<dbReference type="KEGG" id="obg:Verru16b_02219"/>
<gene>
    <name evidence="6" type="primary">hag</name>
    <name evidence="6" type="ORF">Verru16b_02219</name>
</gene>
<dbReference type="GO" id="GO:0005576">
    <property type="term" value="C:extracellular region"/>
    <property type="evidence" value="ECO:0007669"/>
    <property type="project" value="UniProtKB-SubCell"/>
</dbReference>
<protein>
    <recommendedName>
        <fullName evidence="3">Flagellin</fullName>
    </recommendedName>
</protein>
<dbReference type="Pfam" id="PF00700">
    <property type="entry name" value="Flagellin_C"/>
    <property type="match status" value="1"/>
</dbReference>
<dbReference type="InterPro" id="IPR001029">
    <property type="entry name" value="Flagellin_N"/>
</dbReference>
<feature type="domain" description="Flagellin C-terminal" evidence="5">
    <location>
        <begin position="206"/>
        <end position="291"/>
    </location>
</feature>
<reference evidence="6 7" key="1">
    <citation type="submission" date="2016-06" db="EMBL/GenBank/DDBJ databases">
        <title>Three novel species with peptidoglycan cell walls form the new genus Lacunisphaera gen. nov. in the family Opitutaceae of the verrucomicrobial subdivision 4.</title>
        <authorList>
            <person name="Rast P."/>
            <person name="Gloeckner I."/>
            <person name="Jogler M."/>
            <person name="Boedeker C."/>
            <person name="Jeske O."/>
            <person name="Wiegand S."/>
            <person name="Reinhardt R."/>
            <person name="Schumann P."/>
            <person name="Rohde M."/>
            <person name="Spring S."/>
            <person name="Gloeckner F.O."/>
            <person name="Jogler C."/>
        </authorList>
    </citation>
    <scope>NUCLEOTIDE SEQUENCE [LARGE SCALE GENOMIC DNA]</scope>
    <source>
        <strain evidence="6 7">IG16b</strain>
    </source>
</reference>
<name>A0A1D8AW87_9BACT</name>
<evidence type="ECO:0000259" key="4">
    <source>
        <dbReference type="Pfam" id="PF00669"/>
    </source>
</evidence>
<dbReference type="Proteomes" id="UP000095228">
    <property type="component" value="Chromosome"/>
</dbReference>
<evidence type="ECO:0000256" key="3">
    <source>
        <dbReference type="RuleBase" id="RU362073"/>
    </source>
</evidence>
<feature type="domain" description="Flagellin N-terminal" evidence="4">
    <location>
        <begin position="4"/>
        <end position="123"/>
    </location>
</feature>
<keyword evidence="6" id="KW-0282">Flagellum</keyword>
<accession>A0A1D8AW87</accession>
<evidence type="ECO:0000313" key="7">
    <source>
        <dbReference type="Proteomes" id="UP000095228"/>
    </source>
</evidence>
<dbReference type="OrthoDB" id="188378at2"/>
<dbReference type="PANTHER" id="PTHR42792:SF2">
    <property type="entry name" value="FLAGELLIN"/>
    <property type="match status" value="1"/>
</dbReference>
<dbReference type="Gene3D" id="1.20.1330.10">
    <property type="entry name" value="f41 fragment of flagellin, N-terminal domain"/>
    <property type="match status" value="1"/>
</dbReference>